<feature type="domain" description="ABC-2 type transporter transmembrane" evidence="6">
    <location>
        <begin position="20"/>
        <end position="384"/>
    </location>
</feature>
<protein>
    <submittedName>
        <fullName evidence="7">Sodium transport system permease protein</fullName>
    </submittedName>
</protein>
<dbReference type="STRING" id="84698.SAMN04488528_10797"/>
<keyword evidence="8" id="KW-1185">Reference proteome</keyword>
<dbReference type="Gene3D" id="3.40.1710.10">
    <property type="entry name" value="abc type-2 transporter like domain"/>
    <property type="match status" value="1"/>
</dbReference>
<dbReference type="PANTHER" id="PTHR43471:SF3">
    <property type="entry name" value="ABC TRANSPORTER PERMEASE PROTEIN NATB"/>
    <property type="match status" value="1"/>
</dbReference>
<feature type="transmembrane region" description="Helical" evidence="5">
    <location>
        <begin position="369"/>
        <end position="388"/>
    </location>
</feature>
<name>A0A1I1BAT8_9CLOT</name>
<gene>
    <name evidence="7" type="ORF">SAMN04488528_10797</name>
</gene>
<evidence type="ECO:0000313" key="8">
    <source>
        <dbReference type="Proteomes" id="UP000198619"/>
    </source>
</evidence>
<keyword evidence="3 5" id="KW-1133">Transmembrane helix</keyword>
<feature type="transmembrane region" description="Helical" evidence="5">
    <location>
        <begin position="177"/>
        <end position="196"/>
    </location>
</feature>
<dbReference type="Proteomes" id="UP000198619">
    <property type="component" value="Unassembled WGS sequence"/>
</dbReference>
<proteinExistence type="predicted"/>
<evidence type="ECO:0000259" key="6">
    <source>
        <dbReference type="Pfam" id="PF12698"/>
    </source>
</evidence>
<feature type="transmembrane region" description="Helical" evidence="5">
    <location>
        <begin position="234"/>
        <end position="258"/>
    </location>
</feature>
<comment type="subcellular location">
    <subcellularLocation>
        <location evidence="1">Membrane</location>
        <topology evidence="1">Multi-pass membrane protein</topology>
    </subcellularLocation>
</comment>
<reference evidence="7 8" key="1">
    <citation type="submission" date="2016-10" db="EMBL/GenBank/DDBJ databases">
        <authorList>
            <person name="de Groot N.N."/>
        </authorList>
    </citation>
    <scope>NUCLEOTIDE SEQUENCE [LARGE SCALE GENOMIC DNA]</scope>
    <source>
        <strain evidence="7 8">DSM 12271</strain>
    </source>
</reference>
<feature type="transmembrane region" description="Helical" evidence="5">
    <location>
        <begin position="339"/>
        <end position="363"/>
    </location>
</feature>
<dbReference type="OrthoDB" id="5486437at2"/>
<dbReference type="RefSeq" id="WP_090043302.1">
    <property type="nucleotide sequence ID" value="NZ_FOKI01000079.1"/>
</dbReference>
<dbReference type="GO" id="GO:0016020">
    <property type="term" value="C:membrane"/>
    <property type="evidence" value="ECO:0007669"/>
    <property type="project" value="UniProtKB-SubCell"/>
</dbReference>
<evidence type="ECO:0000256" key="1">
    <source>
        <dbReference type="ARBA" id="ARBA00004141"/>
    </source>
</evidence>
<dbReference type="Pfam" id="PF12698">
    <property type="entry name" value="ABC2_membrane_3"/>
    <property type="match status" value="1"/>
</dbReference>
<evidence type="ECO:0000256" key="4">
    <source>
        <dbReference type="ARBA" id="ARBA00023136"/>
    </source>
</evidence>
<dbReference type="AlphaFoldDB" id="A0A1I1BAT8"/>
<accession>A0A1I1BAT8</accession>
<dbReference type="PANTHER" id="PTHR43471">
    <property type="entry name" value="ABC TRANSPORTER PERMEASE"/>
    <property type="match status" value="1"/>
</dbReference>
<evidence type="ECO:0000256" key="5">
    <source>
        <dbReference type="SAM" id="Phobius"/>
    </source>
</evidence>
<evidence type="ECO:0000313" key="7">
    <source>
        <dbReference type="EMBL" id="SFB46776.1"/>
    </source>
</evidence>
<evidence type="ECO:0000256" key="3">
    <source>
        <dbReference type="ARBA" id="ARBA00022989"/>
    </source>
</evidence>
<sequence>MNRLIKIVFLKEIKDMFRDKKTMITSLLIPLLLLPLISFIFGKAMGGSKEAVDKNLTLLLNDQGKSKFVEVIKQDSTITIENVDDGRDEVKDGKKLIYIEIPKDFDEKIAKNENATLKIFYDNTSQKSNIAMGKVNSIIEVYSNSITSEVLVEKGLNPQILTPITIDKESFEKEDNAAGMFMLSFLVPMFILMYSVQGAIAPATDLGAGEKERGTLEPLLTTKAGRASILTGKLLAISTMGILCSVASLIGLVVSMKIPGSIFLMSGSEGTSLAIQPQAIAVIGVLSILMTIVSAGICLTISMFARSFKEAQTYMSPLIIITMLVAYGTFAIDAKNMPFAYFSVPLLNIVAVSKEVIAGIFNYTHIGVTAGWLCIYIVLSIILTKFMFNREEVIFRS</sequence>
<keyword evidence="2 5" id="KW-0812">Transmembrane</keyword>
<keyword evidence="4 5" id="KW-0472">Membrane</keyword>
<feature type="transmembrane region" description="Helical" evidence="5">
    <location>
        <begin position="311"/>
        <end position="332"/>
    </location>
</feature>
<dbReference type="InterPro" id="IPR013525">
    <property type="entry name" value="ABC2_TM"/>
</dbReference>
<organism evidence="7 8">
    <name type="scientific">Clostridium frigidicarnis</name>
    <dbReference type="NCBI Taxonomy" id="84698"/>
    <lineage>
        <taxon>Bacteria</taxon>
        <taxon>Bacillati</taxon>
        <taxon>Bacillota</taxon>
        <taxon>Clostridia</taxon>
        <taxon>Eubacteriales</taxon>
        <taxon>Clostridiaceae</taxon>
        <taxon>Clostridium</taxon>
    </lineage>
</organism>
<dbReference type="EMBL" id="FOKI01000079">
    <property type="protein sequence ID" value="SFB46776.1"/>
    <property type="molecule type" value="Genomic_DNA"/>
</dbReference>
<dbReference type="GO" id="GO:0140359">
    <property type="term" value="F:ABC-type transporter activity"/>
    <property type="evidence" value="ECO:0007669"/>
    <property type="project" value="InterPro"/>
</dbReference>
<evidence type="ECO:0000256" key="2">
    <source>
        <dbReference type="ARBA" id="ARBA00022692"/>
    </source>
</evidence>
<feature type="transmembrane region" description="Helical" evidence="5">
    <location>
        <begin position="279"/>
        <end position="305"/>
    </location>
</feature>
<feature type="transmembrane region" description="Helical" evidence="5">
    <location>
        <begin position="23"/>
        <end position="41"/>
    </location>
</feature>